<organism evidence="18 19">
    <name type="scientific">Modestobacter caceresii</name>
    <dbReference type="NCBI Taxonomy" id="1522368"/>
    <lineage>
        <taxon>Bacteria</taxon>
        <taxon>Bacillati</taxon>
        <taxon>Actinomycetota</taxon>
        <taxon>Actinomycetes</taxon>
        <taxon>Geodermatophilales</taxon>
        <taxon>Geodermatophilaceae</taxon>
        <taxon>Modestobacter</taxon>
    </lineage>
</organism>
<evidence type="ECO:0000313" key="19">
    <source>
        <dbReference type="Proteomes" id="UP000029713"/>
    </source>
</evidence>
<dbReference type="InterPro" id="IPR011712">
    <property type="entry name" value="Sig_transdc_His_kin_sub3_dim/P"/>
</dbReference>
<keyword evidence="16" id="KW-1133">Transmembrane helix</keyword>
<evidence type="ECO:0000256" key="2">
    <source>
        <dbReference type="ARBA" id="ARBA00001966"/>
    </source>
</evidence>
<feature type="transmembrane region" description="Helical" evidence="16">
    <location>
        <begin position="44"/>
        <end position="63"/>
    </location>
</feature>
<dbReference type="GO" id="GO:0046872">
    <property type="term" value="F:metal ion binding"/>
    <property type="evidence" value="ECO:0007669"/>
    <property type="project" value="UniProtKB-KW"/>
</dbReference>
<dbReference type="EMBL" id="JPMX01000052">
    <property type="protein sequence ID" value="KGH46330.1"/>
    <property type="molecule type" value="Genomic_DNA"/>
</dbReference>
<keyword evidence="10" id="KW-0418">Kinase</keyword>
<sequence>MTAPGAAVEVRWRFLLRRGPYLVLALATALAAASMHLFDRGSAAWTTAAVLVGAVAAGHAWVVDRRWDHRPGGPDRLSAVYVSARTVAAFVLVCINPFFGAFAFVGYFDTAEHAPRRLVTPLVLLTALTLAGAQSGGLPPADRTQAAAFLGLFALNAGLVLFFVRMERDEHALAAARVATIDELERTNARLADALAENADLHAALLERAREAGRHEERERLALEIHDTIAQSLVGVVTQLQAVTDDAAPAAVAQRVDAATELARSALVEARRSVEGLLPSQLDDADAPAALDRLVRDWVTRTGARAELVVTGAARPLPDDAEAVLLRVAGESLANVTRHARAARVGVTLSFLDDEVLLDVRDDGVGFPATGSVGGATAGARFGLRGMRQRAERVGGEVLVESEPGGGTAVSLRLPVTRG</sequence>
<reference evidence="18 19" key="1">
    <citation type="submission" date="2014-07" db="EMBL/GenBank/DDBJ databases">
        <title>Biosystematic studies on Modestobacter strains isolated from extreme hyper-arid desert soil and from historic building.</title>
        <authorList>
            <person name="Bukarasam K."/>
            <person name="Bull A."/>
            <person name="Girard G."/>
            <person name="van Wezel G."/>
            <person name="Goodfellow M."/>
        </authorList>
    </citation>
    <scope>NUCLEOTIDE SEQUENCE [LARGE SCALE GENOMIC DNA]</scope>
    <source>
        <strain evidence="18 19">KNN45-2b</strain>
    </source>
</reference>
<dbReference type="SUPFAM" id="SSF55874">
    <property type="entry name" value="ATPase domain of HSP90 chaperone/DNA topoisomerase II/histidine kinase"/>
    <property type="match status" value="1"/>
</dbReference>
<feature type="transmembrane region" description="Helical" evidence="16">
    <location>
        <begin position="84"/>
        <end position="108"/>
    </location>
</feature>
<keyword evidence="16" id="KW-0812">Transmembrane</keyword>
<dbReference type="GO" id="GO:0051539">
    <property type="term" value="F:4 iron, 4 sulfur cluster binding"/>
    <property type="evidence" value="ECO:0007669"/>
    <property type="project" value="UniProtKB-KW"/>
</dbReference>
<dbReference type="PROSITE" id="PS50109">
    <property type="entry name" value="HIS_KIN"/>
    <property type="match status" value="1"/>
</dbReference>
<protein>
    <recommendedName>
        <fullName evidence="5">Oxygen sensor histidine kinase NreB</fullName>
        <ecNumber evidence="4">2.7.13.3</ecNumber>
    </recommendedName>
    <alternativeName>
        <fullName evidence="15">Nitrogen regulation protein B</fullName>
    </alternativeName>
</protein>
<name>A0A098Y7E5_9ACTN</name>
<dbReference type="Gene3D" id="1.20.5.1930">
    <property type="match status" value="1"/>
</dbReference>
<dbReference type="PRINTS" id="PR00344">
    <property type="entry name" value="BCTRLSENSOR"/>
</dbReference>
<dbReference type="GO" id="GO:0000155">
    <property type="term" value="F:phosphorelay sensor kinase activity"/>
    <property type="evidence" value="ECO:0007669"/>
    <property type="project" value="InterPro"/>
</dbReference>
<dbReference type="InterPro" id="IPR017205">
    <property type="entry name" value="Sig_transdc_His_kinase_ChrS"/>
</dbReference>
<dbReference type="RefSeq" id="WP_036336102.1">
    <property type="nucleotide sequence ID" value="NZ_JPMX01000052.1"/>
</dbReference>
<evidence type="ECO:0000256" key="15">
    <source>
        <dbReference type="ARBA" id="ARBA00030800"/>
    </source>
</evidence>
<evidence type="ECO:0000256" key="8">
    <source>
        <dbReference type="ARBA" id="ARBA00022679"/>
    </source>
</evidence>
<evidence type="ECO:0000256" key="3">
    <source>
        <dbReference type="ARBA" id="ARBA00004496"/>
    </source>
</evidence>
<dbReference type="Proteomes" id="UP000029713">
    <property type="component" value="Unassembled WGS sequence"/>
</dbReference>
<keyword evidence="12" id="KW-0902">Two-component regulatory system</keyword>
<evidence type="ECO:0000256" key="1">
    <source>
        <dbReference type="ARBA" id="ARBA00000085"/>
    </source>
</evidence>
<proteinExistence type="predicted"/>
<comment type="cofactor">
    <cofactor evidence="2">
        <name>[4Fe-4S] cluster</name>
        <dbReference type="ChEBI" id="CHEBI:49883"/>
    </cofactor>
</comment>
<dbReference type="CDD" id="cd16917">
    <property type="entry name" value="HATPase_UhpB-NarQ-NarX-like"/>
    <property type="match status" value="1"/>
</dbReference>
<evidence type="ECO:0000256" key="5">
    <source>
        <dbReference type="ARBA" id="ARBA00017322"/>
    </source>
</evidence>
<dbReference type="InterPro" id="IPR005467">
    <property type="entry name" value="His_kinase_dom"/>
</dbReference>
<dbReference type="GO" id="GO:0046983">
    <property type="term" value="F:protein dimerization activity"/>
    <property type="evidence" value="ECO:0007669"/>
    <property type="project" value="InterPro"/>
</dbReference>
<dbReference type="PANTHER" id="PTHR24421">
    <property type="entry name" value="NITRATE/NITRITE SENSOR PROTEIN NARX-RELATED"/>
    <property type="match status" value="1"/>
</dbReference>
<gene>
    <name evidence="18" type="ORF">IN07_12450</name>
</gene>
<dbReference type="GO" id="GO:0005737">
    <property type="term" value="C:cytoplasm"/>
    <property type="evidence" value="ECO:0007669"/>
    <property type="project" value="UniProtKB-SubCell"/>
</dbReference>
<dbReference type="Pfam" id="PF02518">
    <property type="entry name" value="HATPase_c"/>
    <property type="match status" value="1"/>
</dbReference>
<comment type="subcellular location">
    <subcellularLocation>
        <location evidence="3">Cytoplasm</location>
    </subcellularLocation>
</comment>
<comment type="caution">
    <text evidence="18">The sequence shown here is derived from an EMBL/GenBank/DDBJ whole genome shotgun (WGS) entry which is preliminary data.</text>
</comment>
<keyword evidence="11" id="KW-0408">Iron</keyword>
<keyword evidence="19" id="KW-1185">Reference proteome</keyword>
<keyword evidence="8" id="KW-0808">Transferase</keyword>
<keyword evidence="16" id="KW-0472">Membrane</keyword>
<feature type="domain" description="Histidine kinase" evidence="17">
    <location>
        <begin position="325"/>
        <end position="418"/>
    </location>
</feature>
<evidence type="ECO:0000256" key="4">
    <source>
        <dbReference type="ARBA" id="ARBA00012438"/>
    </source>
</evidence>
<keyword evidence="6" id="KW-0004">4Fe-4S</keyword>
<dbReference type="Gene3D" id="3.30.565.10">
    <property type="entry name" value="Histidine kinase-like ATPase, C-terminal domain"/>
    <property type="match status" value="1"/>
</dbReference>
<dbReference type="InterPro" id="IPR036890">
    <property type="entry name" value="HATPase_C_sf"/>
</dbReference>
<evidence type="ECO:0000256" key="10">
    <source>
        <dbReference type="ARBA" id="ARBA00022777"/>
    </source>
</evidence>
<comment type="catalytic activity">
    <reaction evidence="1">
        <text>ATP + protein L-histidine = ADP + protein N-phospho-L-histidine.</text>
        <dbReference type="EC" id="2.7.13.3"/>
    </reaction>
</comment>
<dbReference type="EC" id="2.7.13.3" evidence="4"/>
<keyword evidence="13" id="KW-0411">Iron-sulfur</keyword>
<evidence type="ECO:0000256" key="12">
    <source>
        <dbReference type="ARBA" id="ARBA00023012"/>
    </source>
</evidence>
<keyword evidence="9" id="KW-0479">Metal-binding</keyword>
<evidence type="ECO:0000256" key="6">
    <source>
        <dbReference type="ARBA" id="ARBA00022485"/>
    </source>
</evidence>
<feature type="transmembrane region" description="Helical" evidence="16">
    <location>
        <begin position="146"/>
        <end position="164"/>
    </location>
</feature>
<dbReference type="InterPro" id="IPR004358">
    <property type="entry name" value="Sig_transdc_His_kin-like_C"/>
</dbReference>
<evidence type="ECO:0000259" key="17">
    <source>
        <dbReference type="PROSITE" id="PS50109"/>
    </source>
</evidence>
<dbReference type="PIRSF" id="PIRSF037434">
    <property type="entry name" value="STHK_ChrS"/>
    <property type="match status" value="1"/>
</dbReference>
<evidence type="ECO:0000256" key="11">
    <source>
        <dbReference type="ARBA" id="ARBA00023004"/>
    </source>
</evidence>
<accession>A0A098Y7E5</accession>
<dbReference type="PANTHER" id="PTHR24421:SF62">
    <property type="entry name" value="SENSORY TRANSDUCTION HISTIDINE KINASE"/>
    <property type="match status" value="1"/>
</dbReference>
<keyword evidence="7" id="KW-0963">Cytoplasm</keyword>
<evidence type="ECO:0000256" key="16">
    <source>
        <dbReference type="SAM" id="Phobius"/>
    </source>
</evidence>
<dbReference type="InterPro" id="IPR050482">
    <property type="entry name" value="Sensor_HK_TwoCompSys"/>
</dbReference>
<evidence type="ECO:0000256" key="14">
    <source>
        <dbReference type="ARBA" id="ARBA00024827"/>
    </source>
</evidence>
<dbReference type="GO" id="GO:0016020">
    <property type="term" value="C:membrane"/>
    <property type="evidence" value="ECO:0007669"/>
    <property type="project" value="InterPro"/>
</dbReference>
<evidence type="ECO:0000256" key="9">
    <source>
        <dbReference type="ARBA" id="ARBA00022723"/>
    </source>
</evidence>
<evidence type="ECO:0000256" key="13">
    <source>
        <dbReference type="ARBA" id="ARBA00023014"/>
    </source>
</evidence>
<evidence type="ECO:0000256" key="7">
    <source>
        <dbReference type="ARBA" id="ARBA00022490"/>
    </source>
</evidence>
<comment type="function">
    <text evidence="14">Member of the two-component regulatory system NreB/NreC involved in the control of dissimilatory nitrate/nitrite reduction in response to oxygen. NreB functions as a direct oxygen sensor histidine kinase which is autophosphorylated, in the absence of oxygen, probably at the conserved histidine residue, and transfers its phosphate group probably to a conserved aspartate residue of NreC. NreB/NreC activates the expression of the nitrate (narGHJI) and nitrite (nir) reductase operons, as well as the putative nitrate transporter gene narT.</text>
</comment>
<dbReference type="Pfam" id="PF07730">
    <property type="entry name" value="HisKA_3"/>
    <property type="match status" value="1"/>
</dbReference>
<dbReference type="AlphaFoldDB" id="A0A098Y7E5"/>
<dbReference type="SMART" id="SM00387">
    <property type="entry name" value="HATPase_c"/>
    <property type="match status" value="1"/>
</dbReference>
<evidence type="ECO:0000313" key="18">
    <source>
        <dbReference type="EMBL" id="KGH46330.1"/>
    </source>
</evidence>
<feature type="transmembrane region" description="Helical" evidence="16">
    <location>
        <begin position="21"/>
        <end position="38"/>
    </location>
</feature>
<dbReference type="InterPro" id="IPR003594">
    <property type="entry name" value="HATPase_dom"/>
</dbReference>
<dbReference type="STRING" id="1522368.IN07_12450"/>